<evidence type="ECO:0000256" key="1">
    <source>
        <dbReference type="SAM" id="Phobius"/>
    </source>
</evidence>
<keyword evidence="1" id="KW-1133">Transmembrane helix</keyword>
<reference evidence="2 3" key="2">
    <citation type="journal article" date="2011" name="ISME J.">
        <title>RNA-seq reveals cooperative metabolic interactions between two termite-gut spirochete species in co-culture.</title>
        <authorList>
            <person name="Rosenthal A.Z."/>
            <person name="Matson E.G."/>
            <person name="Eldar A."/>
            <person name="Leadbetter J.R."/>
        </authorList>
    </citation>
    <scope>NUCLEOTIDE SEQUENCE [LARGE SCALE GENOMIC DNA]</scope>
    <source>
        <strain evidence="3">ATCC BAA-887 / DSM 12427 / ZAS-2</strain>
    </source>
</reference>
<keyword evidence="1" id="KW-0812">Transmembrane</keyword>
<proteinExistence type="predicted"/>
<organism evidence="2 3">
    <name type="scientific">Treponema primitia (strain ATCC BAA-887 / DSM 12427 / ZAS-2)</name>
    <dbReference type="NCBI Taxonomy" id="545694"/>
    <lineage>
        <taxon>Bacteria</taxon>
        <taxon>Pseudomonadati</taxon>
        <taxon>Spirochaetota</taxon>
        <taxon>Spirochaetia</taxon>
        <taxon>Spirochaetales</taxon>
        <taxon>Treponemataceae</taxon>
        <taxon>Treponema</taxon>
    </lineage>
</organism>
<evidence type="ECO:0000313" key="2">
    <source>
        <dbReference type="EMBL" id="AEF86340.1"/>
    </source>
</evidence>
<protein>
    <submittedName>
        <fullName evidence="2">Uncharacterized protein</fullName>
    </submittedName>
</protein>
<dbReference type="KEGG" id="tpi:TREPR_2023"/>
<dbReference type="Proteomes" id="UP000009223">
    <property type="component" value="Chromosome"/>
</dbReference>
<sequence length="383" mass="44123">MPDLTHLVKEEENRKFILTTKKHGNIQFDTFLVWRIELVLEKEKDIENIPSKLFCLNVAKYFLLDFNGLKIDKDYYRKIKDLSEIKLILDDNEMLNFTELLIKNNIDAIEPYEIQDKPGVKDDFDIIKQYFVDEKNRYDALVKSMTGFLNINLTPKIFSNLNAISKLTNISSMLNHPGIDAISKLSSVNPAFISSSLDELSKTIDIKPLPIPITESVKIPEIHDYKLDTLRDIEKTIHSFIEKYENNVLLNNEIIKLSNGILEDVNRNIKSQIDTAEKNSKEAKSQSNLAITISLIALLISFIFGGIQTYLTYKSNVQIDILNIGIQNLNNSISTNNELYQNIKENLHQTNEYLESLPEDLNKTNRILESLPNKIIQYIQPKD</sequence>
<keyword evidence="1" id="KW-0472">Membrane</keyword>
<dbReference type="STRING" id="545694.TREPR_2023"/>
<dbReference type="AlphaFoldDB" id="F5YJV8"/>
<evidence type="ECO:0000313" key="3">
    <source>
        <dbReference type="Proteomes" id="UP000009223"/>
    </source>
</evidence>
<name>F5YJV8_TREPZ</name>
<dbReference type="EMBL" id="CP001843">
    <property type="protein sequence ID" value="AEF86340.1"/>
    <property type="molecule type" value="Genomic_DNA"/>
</dbReference>
<gene>
    <name evidence="2" type="ordered locus">TREPR_2023</name>
</gene>
<reference evidence="3" key="1">
    <citation type="submission" date="2009-12" db="EMBL/GenBank/DDBJ databases">
        <title>Complete sequence of Treponema primitia strain ZAS-2.</title>
        <authorList>
            <person name="Tetu S.G."/>
            <person name="Matson E."/>
            <person name="Ren Q."/>
            <person name="Seshadri R."/>
            <person name="Elbourne L."/>
            <person name="Hassan K.A."/>
            <person name="Durkin A."/>
            <person name="Radune D."/>
            <person name="Mohamoud Y."/>
            <person name="Shay R."/>
            <person name="Jin S."/>
            <person name="Zhang X."/>
            <person name="Lucey K."/>
            <person name="Ballor N.R."/>
            <person name="Ottesen E."/>
            <person name="Rosenthal R."/>
            <person name="Allen A."/>
            <person name="Leadbetter J.R."/>
            <person name="Paulsen I.T."/>
        </authorList>
    </citation>
    <scope>NUCLEOTIDE SEQUENCE [LARGE SCALE GENOMIC DNA]</scope>
    <source>
        <strain evidence="3">ATCC BAA-887 / DSM 12427 / ZAS-2</strain>
    </source>
</reference>
<accession>F5YJV8</accession>
<keyword evidence="3" id="KW-1185">Reference proteome</keyword>
<feature type="transmembrane region" description="Helical" evidence="1">
    <location>
        <begin position="289"/>
        <end position="311"/>
    </location>
</feature>
<dbReference type="RefSeq" id="WP_015708135.1">
    <property type="nucleotide sequence ID" value="NC_015578.1"/>
</dbReference>
<dbReference type="HOGENOM" id="CLU_721481_0_0_12"/>